<dbReference type="InterPro" id="IPR041222">
    <property type="entry name" value="PriA_3primeBD"/>
</dbReference>
<feature type="binding site" evidence="8">
    <location>
        <position position="429"/>
    </location>
    <ligand>
        <name>Zn(2+)</name>
        <dbReference type="ChEBI" id="CHEBI:29105"/>
        <label>1</label>
    </ligand>
</feature>
<dbReference type="Gene3D" id="3.40.50.300">
    <property type="entry name" value="P-loop containing nucleotide triphosphate hydrolases"/>
    <property type="match status" value="1"/>
</dbReference>
<feature type="binding site" evidence="8">
    <location>
        <position position="417"/>
    </location>
    <ligand>
        <name>Zn(2+)</name>
        <dbReference type="ChEBI" id="CHEBI:29105"/>
        <label>2</label>
    </ligand>
</feature>
<proteinExistence type="inferred from homology"/>
<dbReference type="Gene3D" id="3.40.1440.60">
    <property type="entry name" value="PriA, 3(prime) DNA-binding domain"/>
    <property type="match status" value="1"/>
</dbReference>
<feature type="region of interest" description="Disordered" evidence="9">
    <location>
        <begin position="601"/>
        <end position="625"/>
    </location>
</feature>
<feature type="binding site" evidence="8">
    <location>
        <position position="394"/>
    </location>
    <ligand>
        <name>Zn(2+)</name>
        <dbReference type="ChEBI" id="CHEBI:29105"/>
        <label>2</label>
    </ligand>
</feature>
<evidence type="ECO:0000256" key="3">
    <source>
        <dbReference type="ARBA" id="ARBA00022723"/>
    </source>
</evidence>
<dbReference type="RefSeq" id="WP_201133042.1">
    <property type="nucleotide sequence ID" value="NZ_JABUKE010000001.1"/>
</dbReference>
<keyword evidence="5 8" id="KW-0862">Zinc</keyword>
<evidence type="ECO:0000256" key="6">
    <source>
        <dbReference type="ARBA" id="ARBA00022840"/>
    </source>
</evidence>
<evidence type="ECO:0000256" key="8">
    <source>
        <dbReference type="HAMAP-Rule" id="MF_00983"/>
    </source>
</evidence>
<keyword evidence="2 8" id="KW-0235">DNA replication</keyword>
<dbReference type="HAMAP" id="MF_00983">
    <property type="entry name" value="PriA"/>
    <property type="match status" value="1"/>
</dbReference>
<dbReference type="PANTHER" id="PTHR30580">
    <property type="entry name" value="PRIMOSOMAL PROTEIN N"/>
    <property type="match status" value="1"/>
</dbReference>
<dbReference type="EMBL" id="JABUKG010000001">
    <property type="protein sequence ID" value="MBY6319419.1"/>
    <property type="molecule type" value="Genomic_DNA"/>
</dbReference>
<feature type="binding site" evidence="8">
    <location>
        <position position="432"/>
    </location>
    <ligand>
        <name>Zn(2+)</name>
        <dbReference type="ChEBI" id="CHEBI:29105"/>
        <label>1</label>
    </ligand>
</feature>
<comment type="similarity">
    <text evidence="8">Belongs to the helicase family. PriA subfamily.</text>
</comment>
<evidence type="ECO:0000313" key="11">
    <source>
        <dbReference type="EMBL" id="MBY6319419.1"/>
    </source>
</evidence>
<dbReference type="InterPro" id="IPR005259">
    <property type="entry name" value="PriA"/>
</dbReference>
<evidence type="ECO:0000256" key="4">
    <source>
        <dbReference type="ARBA" id="ARBA00022741"/>
    </source>
</evidence>
<dbReference type="InterPro" id="IPR042115">
    <property type="entry name" value="PriA_3primeBD_sf"/>
</dbReference>
<evidence type="ECO:0000256" key="2">
    <source>
        <dbReference type="ARBA" id="ARBA00022705"/>
    </source>
</evidence>
<evidence type="ECO:0000313" key="12">
    <source>
        <dbReference type="Proteomes" id="UP001520140"/>
    </source>
</evidence>
<gene>
    <name evidence="8" type="primary">priA</name>
    <name evidence="11" type="ORF">HQ605_01125</name>
</gene>
<evidence type="ECO:0000256" key="7">
    <source>
        <dbReference type="ARBA" id="ARBA00023125"/>
    </source>
</evidence>
<dbReference type="Proteomes" id="UP001520140">
    <property type="component" value="Unassembled WGS sequence"/>
</dbReference>
<organism evidence="11 12">
    <name type="scientific">Rhodococcoides kroppenstedtii</name>
    <dbReference type="NCBI Taxonomy" id="293050"/>
    <lineage>
        <taxon>Bacteria</taxon>
        <taxon>Bacillati</taxon>
        <taxon>Actinomycetota</taxon>
        <taxon>Actinomycetes</taxon>
        <taxon>Mycobacteriales</taxon>
        <taxon>Nocardiaceae</taxon>
        <taxon>Rhodococcoides</taxon>
    </lineage>
</organism>
<feature type="domain" description="Primosomal protein N' 3' DNA-binding" evidence="10">
    <location>
        <begin position="22"/>
        <end position="114"/>
    </location>
</feature>
<dbReference type="Pfam" id="PF17764">
    <property type="entry name" value="PriA_3primeBD"/>
    <property type="match status" value="1"/>
</dbReference>
<keyword evidence="3 8" id="KW-0479">Metal-binding</keyword>
<protein>
    <recommendedName>
        <fullName evidence="8">Probable replication restart protein PriA</fullName>
    </recommendedName>
    <alternativeName>
        <fullName evidence="8">Putative ATP-dependent DNA helicase PriA</fullName>
    </alternativeName>
</protein>
<name>A0ABS7NN35_9NOCA</name>
<dbReference type="InterPro" id="IPR027417">
    <property type="entry name" value="P-loop_NTPase"/>
</dbReference>
<feature type="binding site" evidence="8">
    <location>
        <position position="397"/>
    </location>
    <ligand>
        <name>Zn(2+)</name>
        <dbReference type="ChEBI" id="CHEBI:29105"/>
        <label>2</label>
    </ligand>
</feature>
<comment type="function">
    <text evidence="8">Initiates the restart of stalled replication forks, which reloads the replicative helicase on sites other than the origin of replication. Recognizes and binds to abandoned replication forks and remodels them to uncover a helicase loading site. Promotes assembly of the primosome at these replication forks.</text>
</comment>
<evidence type="ECO:0000256" key="5">
    <source>
        <dbReference type="ARBA" id="ARBA00022833"/>
    </source>
</evidence>
<comment type="cofactor">
    <cofactor evidence="8">
        <name>Zn(2+)</name>
        <dbReference type="ChEBI" id="CHEBI:29105"/>
    </cofactor>
    <text evidence="8">Binds 2 zinc ions per subunit.</text>
</comment>
<dbReference type="PANTHER" id="PTHR30580:SF0">
    <property type="entry name" value="PRIMOSOMAL PROTEIN N"/>
    <property type="match status" value="1"/>
</dbReference>
<keyword evidence="1 8" id="KW-0639">Primosome</keyword>
<keyword evidence="4 8" id="KW-0547">Nucleotide-binding</keyword>
<evidence type="ECO:0000256" key="1">
    <source>
        <dbReference type="ARBA" id="ARBA00022515"/>
    </source>
</evidence>
<evidence type="ECO:0000256" key="9">
    <source>
        <dbReference type="SAM" id="MobiDB-lite"/>
    </source>
</evidence>
<feature type="binding site" evidence="8">
    <location>
        <position position="385"/>
    </location>
    <ligand>
        <name>Zn(2+)</name>
        <dbReference type="ChEBI" id="CHEBI:29105"/>
        <label>1</label>
    </ligand>
</feature>
<evidence type="ECO:0000259" key="10">
    <source>
        <dbReference type="Pfam" id="PF17764"/>
    </source>
</evidence>
<reference evidence="11 12" key="1">
    <citation type="submission" date="2020-06" db="EMBL/GenBank/DDBJ databases">
        <title>Taxonomy, biology and ecology of Rhodococcus bacteria occurring in California pistachio and other woody hosts as revealed by genome sequence analyses.</title>
        <authorList>
            <person name="Gai Y."/>
            <person name="Riely B."/>
        </authorList>
    </citation>
    <scope>NUCLEOTIDE SEQUENCE [LARGE SCALE GENOMIC DNA]</scope>
    <source>
        <strain evidence="11 12">BP-284</strain>
    </source>
</reference>
<keyword evidence="7 8" id="KW-0238">DNA-binding</keyword>
<feature type="binding site" evidence="8">
    <location>
        <position position="420"/>
    </location>
    <ligand>
        <name>Zn(2+)</name>
        <dbReference type="ChEBI" id="CHEBI:29105"/>
        <label>2</label>
    </ligand>
</feature>
<sequence>MTGTPRPAKRAPIARVIPLLALAHLDRDFDYLVPVEWDEAAQPGVRVRVRFAGRLVDGFLAERRDATDHPGKLGFLDKVVSPEVVLTAEVADLVTAVAARYAGTRSDVLRLAVPPRHARVETQARASGASAAPTVSSDGWARYRHGREFVAALADGRAPRAVWQAVPGEDWPARLADLAAATVATGRGALLLVPDQRDLDRVEAACLGVLDPTAVSVLSAGLGPAERYRRWLAVARGTARVAVGTRSAVFAPVHDLALVVVWDDGDESLVEPRAPYPHARDVALLRAHRAGTAAVVGGVARTAEAQALVESGWAQDLLAARDTVRAAAPRITALADSEHALVRDPSARAARLPAVAFAAARTALAAGRPVLVQVPRRGYVPSLACGKCRTPARCRRCHGPLALPSAPGADGVGSPTCRWCGTADAAYSCPTCGSRALRATVIGAGRTAEELGRAFSGVTVRQSGGSAVLASVPAGPSLVVATVGAEPVAEGGYGAALLLDGWAMLGRADLRAAEQTVRRWMAAAAAVVPASEGGEVVVVAEADLPAVQALIRWDPVGHAATELAERVEVGFPPAVHLAAVDGAPDAVRTLLDAARLPPDTVTLGPVDLPPGERPPVGADSAEDPSAPVERVLLRVPRRSGSALARALAEARAVVGAKKATTSALRIQVDPLRIG</sequence>
<dbReference type="NCBIfam" id="NF011454">
    <property type="entry name" value="PRK14873.1-4"/>
    <property type="match status" value="1"/>
</dbReference>
<comment type="caution">
    <text evidence="8">As this protein does not have any detectable helicase domains, it probably does not have helicase activity.</text>
</comment>
<comment type="subunit">
    <text evidence="8">Component of the replication restart primosome.</text>
</comment>
<keyword evidence="6 8" id="KW-0067">ATP-binding</keyword>
<accession>A0ABS7NN35</accession>
<keyword evidence="12" id="KW-1185">Reference proteome</keyword>
<feature type="binding site" evidence="8">
    <location>
        <position position="388"/>
    </location>
    <ligand>
        <name>Zn(2+)</name>
        <dbReference type="ChEBI" id="CHEBI:29105"/>
        <label>1</label>
    </ligand>
</feature>
<comment type="caution">
    <text evidence="11">The sequence shown here is derived from an EMBL/GenBank/DDBJ whole genome shotgun (WGS) entry which is preliminary data.</text>
</comment>